<proteinExistence type="predicted"/>
<dbReference type="InterPro" id="IPR036525">
    <property type="entry name" value="Tubulin/FtsZ_GTPase_sf"/>
</dbReference>
<sequence length="239" mass="26832">MVMELCGPSLCHRLIKGGPLGEKEAAKTIQRLVKALKGIHTSSIVHRNLKPENSWTLAIDIWALGVIAYELLKGYKQSREIELLRRHCGVKRSAPGFSSDLVVKKVRAAILFSQRVFVAFILFQYKEVKFGQELSVLVWVPPNGPLALGMANFIMQSLFAAEFLGVILASAYSYQYHTKFKASATYRLINSRFTTSGLHTYGSNHHKQLFHPEQFISGKEDAANNFARGHYTRSSMDEA</sequence>
<dbReference type="Gene3D" id="3.40.50.1440">
    <property type="entry name" value="Tubulin/FtsZ, GTPase domain"/>
    <property type="match status" value="1"/>
</dbReference>
<evidence type="ECO:0000313" key="2">
    <source>
        <dbReference type="Proteomes" id="UP000001514"/>
    </source>
</evidence>
<dbReference type="PANTHER" id="PTHR24347">
    <property type="entry name" value="SERINE/THREONINE-PROTEIN KINASE"/>
    <property type="match status" value="1"/>
</dbReference>
<dbReference type="HOGENOM" id="CLU_1162805_0_0_1"/>
<dbReference type="Gramene" id="EFJ14187">
    <property type="protein sequence ID" value="EFJ14187"/>
    <property type="gene ID" value="SELMODRAFT_424027"/>
</dbReference>
<dbReference type="SUPFAM" id="SSF56112">
    <property type="entry name" value="Protein kinase-like (PK-like)"/>
    <property type="match status" value="1"/>
</dbReference>
<keyword evidence="2" id="KW-1185">Reference proteome</keyword>
<dbReference type="EMBL" id="GL377629">
    <property type="protein sequence ID" value="EFJ14187.1"/>
    <property type="molecule type" value="Genomic_DNA"/>
</dbReference>
<dbReference type="InterPro" id="IPR011009">
    <property type="entry name" value="Kinase-like_dom_sf"/>
</dbReference>
<accession>D8SNK1</accession>
<dbReference type="AlphaFoldDB" id="D8SNK1"/>
<name>D8SNK1_SELML</name>
<evidence type="ECO:0000313" key="1">
    <source>
        <dbReference type="EMBL" id="EFJ14187.1"/>
    </source>
</evidence>
<dbReference type="STRING" id="88036.D8SNK1"/>
<organism evidence="2">
    <name type="scientific">Selaginella moellendorffii</name>
    <name type="common">Spikemoss</name>
    <dbReference type="NCBI Taxonomy" id="88036"/>
    <lineage>
        <taxon>Eukaryota</taxon>
        <taxon>Viridiplantae</taxon>
        <taxon>Streptophyta</taxon>
        <taxon>Embryophyta</taxon>
        <taxon>Tracheophyta</taxon>
        <taxon>Lycopodiopsida</taxon>
        <taxon>Selaginellales</taxon>
        <taxon>Selaginellaceae</taxon>
        <taxon>Selaginella</taxon>
    </lineage>
</organism>
<reference evidence="1 2" key="1">
    <citation type="journal article" date="2011" name="Science">
        <title>The Selaginella genome identifies genetic changes associated with the evolution of vascular plants.</title>
        <authorList>
            <person name="Banks J.A."/>
            <person name="Nishiyama T."/>
            <person name="Hasebe M."/>
            <person name="Bowman J.L."/>
            <person name="Gribskov M."/>
            <person name="dePamphilis C."/>
            <person name="Albert V.A."/>
            <person name="Aono N."/>
            <person name="Aoyama T."/>
            <person name="Ambrose B.A."/>
            <person name="Ashton N.W."/>
            <person name="Axtell M.J."/>
            <person name="Barker E."/>
            <person name="Barker M.S."/>
            <person name="Bennetzen J.L."/>
            <person name="Bonawitz N.D."/>
            <person name="Chapple C."/>
            <person name="Cheng C."/>
            <person name="Correa L.G."/>
            <person name="Dacre M."/>
            <person name="DeBarry J."/>
            <person name="Dreyer I."/>
            <person name="Elias M."/>
            <person name="Engstrom E.M."/>
            <person name="Estelle M."/>
            <person name="Feng L."/>
            <person name="Finet C."/>
            <person name="Floyd S.K."/>
            <person name="Frommer W.B."/>
            <person name="Fujita T."/>
            <person name="Gramzow L."/>
            <person name="Gutensohn M."/>
            <person name="Harholt J."/>
            <person name="Hattori M."/>
            <person name="Heyl A."/>
            <person name="Hirai T."/>
            <person name="Hiwatashi Y."/>
            <person name="Ishikawa M."/>
            <person name="Iwata M."/>
            <person name="Karol K.G."/>
            <person name="Koehler B."/>
            <person name="Kolukisaoglu U."/>
            <person name="Kubo M."/>
            <person name="Kurata T."/>
            <person name="Lalonde S."/>
            <person name="Li K."/>
            <person name="Li Y."/>
            <person name="Litt A."/>
            <person name="Lyons E."/>
            <person name="Manning G."/>
            <person name="Maruyama T."/>
            <person name="Michael T.P."/>
            <person name="Mikami K."/>
            <person name="Miyazaki S."/>
            <person name="Morinaga S."/>
            <person name="Murata T."/>
            <person name="Mueller-Roeber B."/>
            <person name="Nelson D.R."/>
            <person name="Obara M."/>
            <person name="Oguri Y."/>
            <person name="Olmstead R.G."/>
            <person name="Onodera N."/>
            <person name="Petersen B.L."/>
            <person name="Pils B."/>
            <person name="Prigge M."/>
            <person name="Rensing S.A."/>
            <person name="Riano-Pachon D.M."/>
            <person name="Roberts A.W."/>
            <person name="Sato Y."/>
            <person name="Scheller H.V."/>
            <person name="Schulz B."/>
            <person name="Schulz C."/>
            <person name="Shakirov E.V."/>
            <person name="Shibagaki N."/>
            <person name="Shinohara N."/>
            <person name="Shippen D.E."/>
            <person name="Soerensen I."/>
            <person name="Sotooka R."/>
            <person name="Sugimoto N."/>
            <person name="Sugita M."/>
            <person name="Sumikawa N."/>
            <person name="Tanurdzic M."/>
            <person name="Theissen G."/>
            <person name="Ulvskov P."/>
            <person name="Wakazuki S."/>
            <person name="Weng J.K."/>
            <person name="Willats W.W."/>
            <person name="Wipf D."/>
            <person name="Wolf P.G."/>
            <person name="Yang L."/>
            <person name="Zimmer A.D."/>
            <person name="Zhu Q."/>
            <person name="Mitros T."/>
            <person name="Hellsten U."/>
            <person name="Loque D."/>
            <person name="Otillar R."/>
            <person name="Salamov A."/>
            <person name="Schmutz J."/>
            <person name="Shapiro H."/>
            <person name="Lindquist E."/>
            <person name="Lucas S."/>
            <person name="Rokhsar D."/>
            <person name="Grigoriev I.V."/>
        </authorList>
    </citation>
    <scope>NUCLEOTIDE SEQUENCE [LARGE SCALE GENOMIC DNA]</scope>
</reference>
<protein>
    <recommendedName>
        <fullName evidence="3">Protein kinase domain-containing protein</fullName>
    </recommendedName>
</protein>
<dbReference type="KEGG" id="smo:SELMODRAFT_424027"/>
<dbReference type="InParanoid" id="D8SNK1"/>
<dbReference type="Proteomes" id="UP000001514">
    <property type="component" value="Unassembled WGS sequence"/>
</dbReference>
<dbReference type="SUPFAM" id="SSF52490">
    <property type="entry name" value="Tubulin nucleotide-binding domain-like"/>
    <property type="match status" value="1"/>
</dbReference>
<evidence type="ECO:0008006" key="3">
    <source>
        <dbReference type="Google" id="ProtNLM"/>
    </source>
</evidence>
<dbReference type="Gene3D" id="1.10.510.10">
    <property type="entry name" value="Transferase(Phosphotransferase) domain 1"/>
    <property type="match status" value="1"/>
</dbReference>
<gene>
    <name evidence="1" type="ORF">SELMODRAFT_424027</name>
</gene>